<name>A0A2V1D5H8_9PLEO</name>
<sequence>QLLRPVLTIWHIFDKYYQLSDESPAYGAALILHPSQRKAYIQKNWPKAWHK</sequence>
<evidence type="ECO:0000313" key="2">
    <source>
        <dbReference type="Proteomes" id="UP000244855"/>
    </source>
</evidence>
<reference evidence="1 2" key="1">
    <citation type="journal article" date="2018" name="Sci. Rep.">
        <title>Comparative genomics provides insights into the lifestyle and reveals functional heterogeneity of dark septate endophytic fungi.</title>
        <authorList>
            <person name="Knapp D.G."/>
            <person name="Nemeth J.B."/>
            <person name="Barry K."/>
            <person name="Hainaut M."/>
            <person name="Henrissat B."/>
            <person name="Johnson J."/>
            <person name="Kuo A."/>
            <person name="Lim J.H.P."/>
            <person name="Lipzen A."/>
            <person name="Nolan M."/>
            <person name="Ohm R.A."/>
            <person name="Tamas L."/>
            <person name="Grigoriev I.V."/>
            <person name="Spatafora J.W."/>
            <person name="Nagy L.G."/>
            <person name="Kovacs G.M."/>
        </authorList>
    </citation>
    <scope>NUCLEOTIDE SEQUENCE [LARGE SCALE GENOMIC DNA]</scope>
    <source>
        <strain evidence="1 2">DSE2036</strain>
    </source>
</reference>
<dbReference type="Proteomes" id="UP000244855">
    <property type="component" value="Unassembled WGS sequence"/>
</dbReference>
<dbReference type="EMBL" id="KZ805597">
    <property type="protein sequence ID" value="PVH93317.1"/>
    <property type="molecule type" value="Genomic_DNA"/>
</dbReference>
<gene>
    <name evidence="1" type="ORF">DM02DRAFT_483356</name>
</gene>
<dbReference type="AlphaFoldDB" id="A0A2V1D5H8"/>
<dbReference type="OrthoDB" id="3935139at2759"/>
<feature type="non-terminal residue" evidence="1">
    <location>
        <position position="51"/>
    </location>
</feature>
<feature type="non-terminal residue" evidence="1">
    <location>
        <position position="1"/>
    </location>
</feature>
<accession>A0A2V1D5H8</accession>
<organism evidence="1 2">
    <name type="scientific">Periconia macrospinosa</name>
    <dbReference type="NCBI Taxonomy" id="97972"/>
    <lineage>
        <taxon>Eukaryota</taxon>
        <taxon>Fungi</taxon>
        <taxon>Dikarya</taxon>
        <taxon>Ascomycota</taxon>
        <taxon>Pezizomycotina</taxon>
        <taxon>Dothideomycetes</taxon>
        <taxon>Pleosporomycetidae</taxon>
        <taxon>Pleosporales</taxon>
        <taxon>Massarineae</taxon>
        <taxon>Periconiaceae</taxon>
        <taxon>Periconia</taxon>
    </lineage>
</organism>
<keyword evidence="2" id="KW-1185">Reference proteome</keyword>
<proteinExistence type="predicted"/>
<evidence type="ECO:0000313" key="1">
    <source>
        <dbReference type="EMBL" id="PVH93317.1"/>
    </source>
</evidence>
<protein>
    <submittedName>
        <fullName evidence="1">Uncharacterized protein</fullName>
    </submittedName>
</protein>